<dbReference type="EMBL" id="CP110435">
    <property type="protein sequence ID" value="WAQ91947.1"/>
    <property type="molecule type" value="Genomic_DNA"/>
</dbReference>
<sequence length="179" mass="19518">MRDAPVGRDRCKATRSTRRKLPCIAYNNMERSLPSAAAGMISVEAHQTKLNVPDRPGLPDFLFHFTRLTRSMLVWIGTVPSDHSGCNPSSAVDTCLAKDWSCAVPPSSSFPAIATQLNSSNPTDAFSQALAQKIAQKFKIQAFVSIDLPASILGSDAQIKFELEKQLFAHIQSLLSTKT</sequence>
<reference evidence="1" key="1">
    <citation type="submission" date="2022-10" db="EMBL/GenBank/DDBJ databases">
        <title>Puccinia triticina Genome sequencing and assembly.</title>
        <authorList>
            <person name="Li C."/>
        </authorList>
    </citation>
    <scope>NUCLEOTIDE SEQUENCE</scope>
    <source>
        <strain evidence="1">Pt15</strain>
    </source>
</reference>
<dbReference type="PANTHER" id="PTHR33559">
    <property type="entry name" value="PROTEASOME ASSEMBLY CHAPERONE 4"/>
    <property type="match status" value="1"/>
</dbReference>
<dbReference type="RefSeq" id="XP_053027502.1">
    <property type="nucleotide sequence ID" value="XM_053163537.1"/>
</dbReference>
<protein>
    <recommendedName>
        <fullName evidence="3">Proteasome assembly chaperone 4</fullName>
    </recommendedName>
</protein>
<dbReference type="InterPro" id="IPR032157">
    <property type="entry name" value="PAC4"/>
</dbReference>
<proteinExistence type="predicted"/>
<dbReference type="PANTHER" id="PTHR33559:SF1">
    <property type="entry name" value="PROTEASOME ASSEMBLY CHAPERONE 4"/>
    <property type="match status" value="1"/>
</dbReference>
<gene>
    <name evidence="1" type="ORF">PtA15_15A340</name>
</gene>
<dbReference type="Proteomes" id="UP001164743">
    <property type="component" value="Chromosome 15A"/>
</dbReference>
<keyword evidence="2" id="KW-1185">Reference proteome</keyword>
<name>A0ABY7DAI4_9BASI</name>
<organism evidence="1 2">
    <name type="scientific">Puccinia triticina</name>
    <dbReference type="NCBI Taxonomy" id="208348"/>
    <lineage>
        <taxon>Eukaryota</taxon>
        <taxon>Fungi</taxon>
        <taxon>Dikarya</taxon>
        <taxon>Basidiomycota</taxon>
        <taxon>Pucciniomycotina</taxon>
        <taxon>Pucciniomycetes</taxon>
        <taxon>Pucciniales</taxon>
        <taxon>Pucciniaceae</taxon>
        <taxon>Puccinia</taxon>
    </lineage>
</organism>
<dbReference type="GeneID" id="77804432"/>
<accession>A0ABY7DAI4</accession>
<dbReference type="Pfam" id="PF16093">
    <property type="entry name" value="PAC4"/>
    <property type="match status" value="1"/>
</dbReference>
<evidence type="ECO:0000313" key="1">
    <source>
        <dbReference type="EMBL" id="WAQ91947.1"/>
    </source>
</evidence>
<evidence type="ECO:0008006" key="3">
    <source>
        <dbReference type="Google" id="ProtNLM"/>
    </source>
</evidence>
<evidence type="ECO:0000313" key="2">
    <source>
        <dbReference type="Proteomes" id="UP001164743"/>
    </source>
</evidence>